<reference evidence="8 9" key="1">
    <citation type="submission" date="2024-05" db="EMBL/GenBank/DDBJ databases">
        <authorList>
            <person name="Duchaud E."/>
        </authorList>
    </citation>
    <scope>NUCLEOTIDE SEQUENCE [LARGE SCALE GENOMIC DNA]</scope>
    <source>
        <strain evidence="8">Ena-SAMPLE-TAB-13-05-2024-13:56:06:370-140308</strain>
    </source>
</reference>
<dbReference type="Pfam" id="PF00589">
    <property type="entry name" value="Phage_integrase"/>
    <property type="match status" value="1"/>
</dbReference>
<keyword evidence="3 5" id="KW-0238">DNA-binding</keyword>
<feature type="domain" description="Core-binding (CB)" evidence="7">
    <location>
        <begin position="122"/>
        <end position="213"/>
    </location>
</feature>
<evidence type="ECO:0000259" key="7">
    <source>
        <dbReference type="PROSITE" id="PS51900"/>
    </source>
</evidence>
<dbReference type="InterPro" id="IPR002104">
    <property type="entry name" value="Integrase_catalytic"/>
</dbReference>
<dbReference type="PANTHER" id="PTHR30349">
    <property type="entry name" value="PHAGE INTEGRASE-RELATED"/>
    <property type="match status" value="1"/>
</dbReference>
<evidence type="ECO:0000256" key="2">
    <source>
        <dbReference type="ARBA" id="ARBA00022908"/>
    </source>
</evidence>
<dbReference type="InterPro" id="IPR011010">
    <property type="entry name" value="DNA_brk_join_enz"/>
</dbReference>
<dbReference type="InterPro" id="IPR044068">
    <property type="entry name" value="CB"/>
</dbReference>
<dbReference type="InterPro" id="IPR050090">
    <property type="entry name" value="Tyrosine_recombinase_XerCD"/>
</dbReference>
<feature type="domain" description="Tyr recombinase" evidence="6">
    <location>
        <begin position="234"/>
        <end position="428"/>
    </location>
</feature>
<comment type="similarity">
    <text evidence="1">Belongs to the 'phage' integrase family.</text>
</comment>
<evidence type="ECO:0000313" key="9">
    <source>
        <dbReference type="Proteomes" id="UP001497527"/>
    </source>
</evidence>
<evidence type="ECO:0000259" key="6">
    <source>
        <dbReference type="PROSITE" id="PS51898"/>
    </source>
</evidence>
<dbReference type="PROSITE" id="PS51898">
    <property type="entry name" value="TYR_RECOMBINASE"/>
    <property type="match status" value="1"/>
</dbReference>
<evidence type="ECO:0000256" key="4">
    <source>
        <dbReference type="ARBA" id="ARBA00023172"/>
    </source>
</evidence>
<keyword evidence="9" id="KW-1185">Reference proteome</keyword>
<comment type="caution">
    <text evidence="8">The sequence shown here is derived from an EMBL/GenBank/DDBJ whole genome shotgun (WGS) entry which is preliminary data.</text>
</comment>
<dbReference type="InterPro" id="IPR013762">
    <property type="entry name" value="Integrase-like_cat_sf"/>
</dbReference>
<keyword evidence="4" id="KW-0233">DNA recombination</keyword>
<dbReference type="PROSITE" id="PS51900">
    <property type="entry name" value="CB"/>
    <property type="match status" value="1"/>
</dbReference>
<proteinExistence type="inferred from homology"/>
<organism evidence="8 9">
    <name type="scientific">Tenacibaculum polynesiense</name>
    <dbReference type="NCBI Taxonomy" id="3137857"/>
    <lineage>
        <taxon>Bacteria</taxon>
        <taxon>Pseudomonadati</taxon>
        <taxon>Bacteroidota</taxon>
        <taxon>Flavobacteriia</taxon>
        <taxon>Flavobacteriales</taxon>
        <taxon>Flavobacteriaceae</taxon>
        <taxon>Tenacibaculum</taxon>
    </lineage>
</organism>
<gene>
    <name evidence="8" type="ORF">T190423A01A_90019</name>
</gene>
<evidence type="ECO:0000256" key="1">
    <source>
        <dbReference type="ARBA" id="ARBA00008857"/>
    </source>
</evidence>
<dbReference type="InterPro" id="IPR010998">
    <property type="entry name" value="Integrase_recombinase_N"/>
</dbReference>
<dbReference type="Proteomes" id="UP001497527">
    <property type="component" value="Unassembled WGS sequence"/>
</dbReference>
<dbReference type="EMBL" id="CAXJIO010000018">
    <property type="protein sequence ID" value="CAL2104594.1"/>
    <property type="molecule type" value="Genomic_DNA"/>
</dbReference>
<keyword evidence="2" id="KW-0229">DNA integration</keyword>
<sequence>MSRKNTSVHRFVHRNSGNNFTFTFLKKLYTPPKIYRHKKDVNGKKVVSLEGYWCVYYYFRHPETGVMTKFAERQGINKLKTIALREAAAQNVKKVLTRLLQEGYNPFVEKQLLAKEKKNVNKSNFNIVEAVELAYEQKKNSWKESTKDVNKSYLESFSVWLKKRSLHNLPVQDLSKKHISFYLDHVLKNSGSNSNTTRNNHRRFLSSMFTELVEKEIVNENIVQKIPLLKSKSKKNKPFTNKQLIDILNYTKANEPYLYQFIKVMWYSFLRPIEIVRLEVRNVNLDDNVIDIETKTEARAYIRIVKPLQVFFKNKDLKKYAPTMFVFGKDNSVGYWETKKVKSREDFFIRRFKKIKDHFGLSSDYGIYSFRHTAALSLYYQFIKEGLSEYQAVLKIQDIMRHKDQQVTRKYLREIGGQLPEDWSDKYDYELV</sequence>
<accession>A0ABP1F4C9</accession>
<name>A0ABP1F4C9_9FLAO</name>
<evidence type="ECO:0000256" key="5">
    <source>
        <dbReference type="PROSITE-ProRule" id="PRU01248"/>
    </source>
</evidence>
<dbReference type="Gene3D" id="1.10.150.130">
    <property type="match status" value="1"/>
</dbReference>
<evidence type="ECO:0000256" key="3">
    <source>
        <dbReference type="ARBA" id="ARBA00023125"/>
    </source>
</evidence>
<dbReference type="SUPFAM" id="SSF56349">
    <property type="entry name" value="DNA breaking-rejoining enzymes"/>
    <property type="match status" value="1"/>
</dbReference>
<dbReference type="RefSeq" id="WP_348714236.1">
    <property type="nucleotide sequence ID" value="NZ_CAXJIO010000018.1"/>
</dbReference>
<protein>
    <submittedName>
        <fullName evidence="8">Site-specific recombinase XerD</fullName>
    </submittedName>
</protein>
<evidence type="ECO:0000313" key="8">
    <source>
        <dbReference type="EMBL" id="CAL2104594.1"/>
    </source>
</evidence>
<dbReference type="Gene3D" id="1.10.443.10">
    <property type="entry name" value="Intergrase catalytic core"/>
    <property type="match status" value="1"/>
</dbReference>
<dbReference type="PANTHER" id="PTHR30349:SF41">
    <property type="entry name" value="INTEGRASE_RECOMBINASE PROTEIN MJ0367-RELATED"/>
    <property type="match status" value="1"/>
</dbReference>